<dbReference type="AlphaFoldDB" id="A0A1G2NXM5"/>
<organism evidence="1 2">
    <name type="scientific">Candidatus Taylorbacteria bacterium RIFCSPLOWO2_02_FULL_46_40</name>
    <dbReference type="NCBI Taxonomy" id="1802329"/>
    <lineage>
        <taxon>Bacteria</taxon>
        <taxon>Candidatus Tayloriibacteriota</taxon>
    </lineage>
</organism>
<dbReference type="Proteomes" id="UP000176429">
    <property type="component" value="Unassembled WGS sequence"/>
</dbReference>
<evidence type="ECO:0000313" key="1">
    <source>
        <dbReference type="EMBL" id="OHA40082.1"/>
    </source>
</evidence>
<proteinExistence type="predicted"/>
<sequence length="512" mass="58549">MCRLEKGKATMSMATTSANGGAVEKIFVRKFPTHRNPHLDKWVSWWLIQLYGSCRYTGLASAELDFCGHIAPMNDAEFDRLGLAPIGIGYSRLDEHLPNGARIPEECSATLTAKWLNLRGKTDLEPLLEEVEYFDSNTGASLRHLSELIKVATRRMDNPILLYRAWIKPALDAIHDSLILGLNRRAGIRSVVSEWNRVKDKILHKNFVPDPKAREEIETYILSMLKGSDSVYKRGLDDPSRRSVTNLAYILNAMYQNGNPDEDTREWSLFAFSKMVEDQMDFFECLKICEKTETFPIQTRVWGKDKVIRGIIVQGDRPNLLKAARHKNGGDAQVVIKLGSSGNVIQVDQGVPGITLRWVARMIRWYELPKDRFGKLLDNDTDLQSLSNPGTHPKVQNWYYFAKGEQFFNGCDTHSATPTRIHVWALQEILMFGFDGDLSWEWFKIHQPSEQSHYNPRRTIKIRAKRTERLTEHLLKPAPEKSDRTVQDEGIQIEAIAPPDERGLEQEVFQGK</sequence>
<dbReference type="EMBL" id="MHSH01000054">
    <property type="protein sequence ID" value="OHA40082.1"/>
    <property type="molecule type" value="Genomic_DNA"/>
</dbReference>
<name>A0A1G2NXM5_9BACT</name>
<comment type="caution">
    <text evidence="1">The sequence shown here is derived from an EMBL/GenBank/DDBJ whole genome shotgun (WGS) entry which is preliminary data.</text>
</comment>
<protein>
    <submittedName>
        <fullName evidence="1">Uncharacterized protein</fullName>
    </submittedName>
</protein>
<gene>
    <name evidence="1" type="ORF">A3H68_00525</name>
</gene>
<reference evidence="1 2" key="1">
    <citation type="journal article" date="2016" name="Nat. Commun.">
        <title>Thousands of microbial genomes shed light on interconnected biogeochemical processes in an aquifer system.</title>
        <authorList>
            <person name="Anantharaman K."/>
            <person name="Brown C.T."/>
            <person name="Hug L.A."/>
            <person name="Sharon I."/>
            <person name="Castelle C.J."/>
            <person name="Probst A.J."/>
            <person name="Thomas B.C."/>
            <person name="Singh A."/>
            <person name="Wilkins M.J."/>
            <person name="Karaoz U."/>
            <person name="Brodie E.L."/>
            <person name="Williams K.H."/>
            <person name="Hubbard S.S."/>
            <person name="Banfield J.F."/>
        </authorList>
    </citation>
    <scope>NUCLEOTIDE SEQUENCE [LARGE SCALE GENOMIC DNA]</scope>
</reference>
<accession>A0A1G2NXM5</accession>
<evidence type="ECO:0000313" key="2">
    <source>
        <dbReference type="Proteomes" id="UP000176429"/>
    </source>
</evidence>